<keyword evidence="3" id="KW-1185">Reference proteome</keyword>
<keyword evidence="1" id="KW-1133">Transmembrane helix</keyword>
<dbReference type="EMBL" id="SWBR01000002">
    <property type="protein sequence ID" value="TKC10569.1"/>
    <property type="molecule type" value="Genomic_DNA"/>
</dbReference>
<dbReference type="OrthoDB" id="795346at2"/>
<evidence type="ECO:0000256" key="1">
    <source>
        <dbReference type="SAM" id="Phobius"/>
    </source>
</evidence>
<dbReference type="AlphaFoldDB" id="A0A4U1CWB7"/>
<comment type="caution">
    <text evidence="2">The sequence shown here is derived from an EMBL/GenBank/DDBJ whole genome shotgun (WGS) entry which is preliminary data.</text>
</comment>
<evidence type="ECO:0000313" key="2">
    <source>
        <dbReference type="EMBL" id="TKC10569.1"/>
    </source>
</evidence>
<sequence>MAFELRKNLSLIATVAVIIIAGIGGYYLINLKQSEYPVSTFISVSYKWGVGDTLLNSYNSATSDYQYLNNRDSLIKTKVKLRANNIIFIHSRANELDLWNLPNVIANKNADLKSDKVLRYEMVFTYEHKTKKIIFLTDYDENPSIAIAADELQKVIKQTIDEVEDRYSKP</sequence>
<evidence type="ECO:0000313" key="3">
    <source>
        <dbReference type="Proteomes" id="UP000309488"/>
    </source>
</evidence>
<organism evidence="2 3">
    <name type="scientific">Pedobacter polaris</name>
    <dbReference type="NCBI Taxonomy" id="2571273"/>
    <lineage>
        <taxon>Bacteria</taxon>
        <taxon>Pseudomonadati</taxon>
        <taxon>Bacteroidota</taxon>
        <taxon>Sphingobacteriia</taxon>
        <taxon>Sphingobacteriales</taxon>
        <taxon>Sphingobacteriaceae</taxon>
        <taxon>Pedobacter</taxon>
    </lineage>
</organism>
<dbReference type="Proteomes" id="UP000309488">
    <property type="component" value="Unassembled WGS sequence"/>
</dbReference>
<reference evidence="2 3" key="1">
    <citation type="submission" date="2019-04" db="EMBL/GenBank/DDBJ databases">
        <title>Pedobacter sp. RP-3-22 sp. nov., isolated from Arctic soil.</title>
        <authorList>
            <person name="Dahal R.H."/>
            <person name="Kim D.-U."/>
        </authorList>
    </citation>
    <scope>NUCLEOTIDE SEQUENCE [LARGE SCALE GENOMIC DNA]</scope>
    <source>
        <strain evidence="2 3">RP-3-22</strain>
    </source>
</reference>
<proteinExistence type="predicted"/>
<protein>
    <submittedName>
        <fullName evidence="2">Uncharacterized protein</fullName>
    </submittedName>
</protein>
<feature type="transmembrane region" description="Helical" evidence="1">
    <location>
        <begin position="9"/>
        <end position="29"/>
    </location>
</feature>
<name>A0A4U1CWB7_9SPHI</name>
<gene>
    <name evidence="2" type="ORF">FA048_10330</name>
</gene>
<keyword evidence="1" id="KW-0812">Transmembrane</keyword>
<accession>A0A4U1CWB7</accession>
<keyword evidence="1" id="KW-0472">Membrane</keyword>
<dbReference type="RefSeq" id="WP_136840535.1">
    <property type="nucleotide sequence ID" value="NZ_SWBR01000002.1"/>
</dbReference>